<proteinExistence type="predicted"/>
<feature type="region of interest" description="Disordered" evidence="1">
    <location>
        <begin position="1"/>
        <end position="32"/>
    </location>
</feature>
<name>G6EFI9_9SPHN</name>
<keyword evidence="3" id="KW-1185">Reference proteome</keyword>
<protein>
    <submittedName>
        <fullName evidence="2">Uncharacterized protein</fullName>
    </submittedName>
</protein>
<evidence type="ECO:0000256" key="1">
    <source>
        <dbReference type="SAM" id="MobiDB-lite"/>
    </source>
</evidence>
<gene>
    <name evidence="2" type="ORF">NSU_3110</name>
</gene>
<evidence type="ECO:0000313" key="2">
    <source>
        <dbReference type="EMBL" id="EHJ59937.1"/>
    </source>
</evidence>
<sequence>MSGCAATGRIQPQFPPAADVEQAQQAKPRPTAAIATDEVAREAYNIEIEAWGDRVHDAAVRSCRWMNERGSNFVCGETSAERYERLHD</sequence>
<comment type="caution">
    <text evidence="2">The sequence shown here is derived from an EMBL/GenBank/DDBJ whole genome shotgun (WGS) entry which is preliminary data.</text>
</comment>
<accession>G6EFI9</accession>
<reference evidence="2 3" key="1">
    <citation type="journal article" date="2012" name="J. Bacteriol.">
        <title>Genome sequence of benzo(a)pyrene-degrading bacterium Novosphingobium pentaromativorans US6-1.</title>
        <authorList>
            <person name="Luo Y.R."/>
            <person name="Kang S.G."/>
            <person name="Kim S.J."/>
            <person name="Kim M.R."/>
            <person name="Li N."/>
            <person name="Lee J.H."/>
            <person name="Kwon K.K."/>
        </authorList>
    </citation>
    <scope>NUCLEOTIDE SEQUENCE [LARGE SCALE GENOMIC DNA]</scope>
    <source>
        <strain evidence="2 3">US6-1</strain>
    </source>
</reference>
<organism evidence="2 3">
    <name type="scientific">Novosphingobium pentaromativorans US6-1</name>
    <dbReference type="NCBI Taxonomy" id="1088721"/>
    <lineage>
        <taxon>Bacteria</taxon>
        <taxon>Pseudomonadati</taxon>
        <taxon>Pseudomonadota</taxon>
        <taxon>Alphaproteobacteria</taxon>
        <taxon>Sphingomonadales</taxon>
        <taxon>Sphingomonadaceae</taxon>
        <taxon>Novosphingobium</taxon>
    </lineage>
</organism>
<dbReference type="EMBL" id="AGFM01000049">
    <property type="protein sequence ID" value="EHJ59937.1"/>
    <property type="molecule type" value="Genomic_DNA"/>
</dbReference>
<evidence type="ECO:0000313" key="3">
    <source>
        <dbReference type="Proteomes" id="UP000004030"/>
    </source>
</evidence>
<dbReference type="AlphaFoldDB" id="G6EFI9"/>
<dbReference type="Proteomes" id="UP000004030">
    <property type="component" value="Unassembled WGS sequence"/>
</dbReference>